<dbReference type="NCBIfam" id="NF011443">
    <property type="entry name" value="PRK14869.1-5"/>
    <property type="match status" value="1"/>
</dbReference>
<dbReference type="InterPro" id="IPR038763">
    <property type="entry name" value="DHH_sf"/>
</dbReference>
<dbReference type="Pfam" id="PF02833">
    <property type="entry name" value="DHHA2"/>
    <property type="match status" value="1"/>
</dbReference>
<keyword evidence="3" id="KW-0479">Metal-binding</keyword>
<dbReference type="AlphaFoldDB" id="A0A1M6JX05"/>
<dbReference type="PROSITE" id="PS51371">
    <property type="entry name" value="CBS"/>
    <property type="match status" value="2"/>
</dbReference>
<dbReference type="PANTHER" id="PTHR12112">
    <property type="entry name" value="BNIP - RELATED"/>
    <property type="match status" value="1"/>
</dbReference>
<accession>A0A1M6JX05</accession>
<reference evidence="10 11" key="1">
    <citation type="submission" date="2016-11" db="EMBL/GenBank/DDBJ databases">
        <authorList>
            <person name="Jaros S."/>
            <person name="Januszkiewicz K."/>
            <person name="Wedrychowicz H."/>
        </authorList>
    </citation>
    <scope>NUCLEOTIDE SEQUENCE [LARGE SCALE GENOMIC DNA]</scope>
    <source>
        <strain evidence="10 11">DSM 17477</strain>
    </source>
</reference>
<evidence type="ECO:0000256" key="1">
    <source>
        <dbReference type="ARBA" id="ARBA00001936"/>
    </source>
</evidence>
<dbReference type="SMART" id="SM00116">
    <property type="entry name" value="CBS"/>
    <property type="match status" value="2"/>
</dbReference>
<dbReference type="InterPro" id="IPR028979">
    <property type="entry name" value="Ser_kin/Pase_Hpr-like_N_sf"/>
</dbReference>
<feature type="domain" description="CBS" evidence="9">
    <location>
        <begin position="71"/>
        <end position="132"/>
    </location>
</feature>
<evidence type="ECO:0000256" key="5">
    <source>
        <dbReference type="ARBA" id="ARBA00023211"/>
    </source>
</evidence>
<dbReference type="SMART" id="SM01131">
    <property type="entry name" value="DHHA2"/>
    <property type="match status" value="1"/>
</dbReference>
<dbReference type="Gene3D" id="3.90.1640.10">
    <property type="entry name" value="inorganic pyrophosphatase (n-terminal core)"/>
    <property type="match status" value="2"/>
</dbReference>
<dbReference type="InterPro" id="IPR004097">
    <property type="entry name" value="DHHA2"/>
</dbReference>
<dbReference type="Gene3D" id="3.10.310.20">
    <property type="entry name" value="DHHA2 domain"/>
    <property type="match status" value="1"/>
</dbReference>
<dbReference type="FunFam" id="3.90.1640.10:FF:000001">
    <property type="entry name" value="Probable manganese-dependent inorganic pyrophosphatase"/>
    <property type="match status" value="1"/>
</dbReference>
<organism evidence="10 11">
    <name type="scientific">Dethiosulfatibacter aminovorans DSM 17477</name>
    <dbReference type="NCBI Taxonomy" id="1121476"/>
    <lineage>
        <taxon>Bacteria</taxon>
        <taxon>Bacillati</taxon>
        <taxon>Bacillota</taxon>
        <taxon>Tissierellia</taxon>
        <taxon>Dethiosulfatibacter</taxon>
    </lineage>
</organism>
<dbReference type="Pfam" id="PF07085">
    <property type="entry name" value="DRTGG"/>
    <property type="match status" value="1"/>
</dbReference>
<dbReference type="NCBIfam" id="NF011442">
    <property type="entry name" value="PRK14869.1-4"/>
    <property type="match status" value="1"/>
</dbReference>
<comment type="cofactor">
    <cofactor evidence="1">
        <name>Mn(2+)</name>
        <dbReference type="ChEBI" id="CHEBI:29035"/>
    </cofactor>
</comment>
<sequence>MDRKYIFGHRNPDTDSVTSAVALSYLKNSLSDNTVPKVLGDVNKETKYVFDYFDMEVPEKLDNVKIQIKDLEFDKIEALPEDRSIFSAYNYMNDNRVRTLPVTGGDGVLMGIVTMKDIAMNHIFGEGMVIDTTYDNMLETLGGKAFNRAKDIIKGNITVTAYHTSTIMRDSILNEASIVIVGDRYEIISHAVDMDVELIIVTGGREIPPEYLDKAREKGVNIISTQNNTFKTSKLINLSNKLDSIMKREIVKVYSDSYLEDFKELLSSSGHSKFPVVDNHKRYMGILSRRHVLKPSKKKVILVDHNEFEQSAEGIHEAEVLEIVDHHKIGSMATTYPISFRNEPLGSTNTIIYEMYKEKSIEIPDKVAGLIMSGIISDTLFFKSPTTTEKDRKYAEELAEKLDVDLGEYAYDMFKEGTSLKGMTKDEIFFSDYKEFEHKGIKFGISQVFTMDINEIKTEEEEEIRMLKEKLGELNVDIAMAVFTDIIREGSYIISYSRIPGVLKASFSKDSPGFFLEGVISRKKQIVPRIMDGIENTKL</sequence>
<gene>
    <name evidence="10" type="ORF">SAMN02745751_02739</name>
</gene>
<dbReference type="EC" id="3.6.1.1" evidence="2"/>
<evidence type="ECO:0000256" key="6">
    <source>
        <dbReference type="ARBA" id="ARBA00032535"/>
    </source>
</evidence>
<dbReference type="EMBL" id="FQZL01000023">
    <property type="protein sequence ID" value="SHJ51222.1"/>
    <property type="molecule type" value="Genomic_DNA"/>
</dbReference>
<dbReference type="GO" id="GO:0046872">
    <property type="term" value="F:metal ion binding"/>
    <property type="evidence" value="ECO:0007669"/>
    <property type="project" value="UniProtKB-KW"/>
</dbReference>
<evidence type="ECO:0000259" key="9">
    <source>
        <dbReference type="PROSITE" id="PS51371"/>
    </source>
</evidence>
<keyword evidence="5" id="KW-0464">Manganese</keyword>
<dbReference type="InterPro" id="IPR038222">
    <property type="entry name" value="DHHA2_dom_sf"/>
</dbReference>
<dbReference type="InterPro" id="IPR001667">
    <property type="entry name" value="DDH_dom"/>
</dbReference>
<proteinExistence type="predicted"/>
<dbReference type="GO" id="GO:0005737">
    <property type="term" value="C:cytoplasm"/>
    <property type="evidence" value="ECO:0007669"/>
    <property type="project" value="InterPro"/>
</dbReference>
<dbReference type="Pfam" id="PF01368">
    <property type="entry name" value="DHH"/>
    <property type="match status" value="1"/>
</dbReference>
<dbReference type="Proteomes" id="UP000184052">
    <property type="component" value="Unassembled WGS sequence"/>
</dbReference>
<evidence type="ECO:0000256" key="3">
    <source>
        <dbReference type="ARBA" id="ARBA00022723"/>
    </source>
</evidence>
<dbReference type="Gene3D" id="3.40.1390.20">
    <property type="entry name" value="HprK N-terminal domain-like"/>
    <property type="match status" value="1"/>
</dbReference>
<keyword evidence="4" id="KW-0378">Hydrolase</keyword>
<keyword evidence="8" id="KW-0129">CBS domain</keyword>
<name>A0A1M6JX05_9FIRM</name>
<dbReference type="OrthoDB" id="9766150at2"/>
<comment type="catalytic activity">
    <reaction evidence="7">
        <text>diphosphate + H2O = 2 phosphate + H(+)</text>
        <dbReference type="Rhea" id="RHEA:24576"/>
        <dbReference type="ChEBI" id="CHEBI:15377"/>
        <dbReference type="ChEBI" id="CHEBI:15378"/>
        <dbReference type="ChEBI" id="CHEBI:33019"/>
        <dbReference type="ChEBI" id="CHEBI:43474"/>
        <dbReference type="EC" id="3.6.1.1"/>
    </reaction>
</comment>
<dbReference type="PANTHER" id="PTHR12112:SF22">
    <property type="entry name" value="MANGANESE-DEPENDENT INORGANIC PYROPHOSPHATASE-RELATED"/>
    <property type="match status" value="1"/>
</dbReference>
<evidence type="ECO:0000256" key="7">
    <source>
        <dbReference type="ARBA" id="ARBA00047820"/>
    </source>
</evidence>
<protein>
    <recommendedName>
        <fullName evidence="2">inorganic diphosphatase</fullName>
        <ecNumber evidence="2">3.6.1.1</ecNumber>
    </recommendedName>
    <alternativeName>
        <fullName evidence="6">Pyrophosphate phospho-hydrolase</fullName>
    </alternativeName>
</protein>
<evidence type="ECO:0000256" key="4">
    <source>
        <dbReference type="ARBA" id="ARBA00022801"/>
    </source>
</evidence>
<dbReference type="RefSeq" id="WP_073050133.1">
    <property type="nucleotide sequence ID" value="NZ_FQZL01000023.1"/>
</dbReference>
<dbReference type="GO" id="GO:0004427">
    <property type="term" value="F:inorganic diphosphate phosphatase activity"/>
    <property type="evidence" value="ECO:0007669"/>
    <property type="project" value="UniProtKB-EC"/>
</dbReference>
<dbReference type="InterPro" id="IPR000644">
    <property type="entry name" value="CBS_dom"/>
</dbReference>
<evidence type="ECO:0000256" key="8">
    <source>
        <dbReference type="PROSITE-ProRule" id="PRU00703"/>
    </source>
</evidence>
<dbReference type="Pfam" id="PF00571">
    <property type="entry name" value="CBS"/>
    <property type="match status" value="2"/>
</dbReference>
<dbReference type="SUPFAM" id="SSF75138">
    <property type="entry name" value="HprK N-terminal domain-like"/>
    <property type="match status" value="1"/>
</dbReference>
<dbReference type="SUPFAM" id="SSF54631">
    <property type="entry name" value="CBS-domain pair"/>
    <property type="match status" value="1"/>
</dbReference>
<evidence type="ECO:0000313" key="10">
    <source>
        <dbReference type="EMBL" id="SHJ51222.1"/>
    </source>
</evidence>
<dbReference type="InterPro" id="IPR046342">
    <property type="entry name" value="CBS_dom_sf"/>
</dbReference>
<evidence type="ECO:0000256" key="2">
    <source>
        <dbReference type="ARBA" id="ARBA00012146"/>
    </source>
</evidence>
<evidence type="ECO:0000313" key="11">
    <source>
        <dbReference type="Proteomes" id="UP000184052"/>
    </source>
</evidence>
<dbReference type="InterPro" id="IPR010766">
    <property type="entry name" value="DRTGG"/>
</dbReference>
<feature type="domain" description="CBS" evidence="9">
    <location>
        <begin position="246"/>
        <end position="303"/>
    </location>
</feature>
<dbReference type="STRING" id="1121476.SAMN02745751_02739"/>
<keyword evidence="11" id="KW-1185">Reference proteome</keyword>
<dbReference type="SUPFAM" id="SSF64182">
    <property type="entry name" value="DHH phosphoesterases"/>
    <property type="match status" value="1"/>
</dbReference>